<proteinExistence type="predicted"/>
<evidence type="ECO:0000313" key="2">
    <source>
        <dbReference type="EMBL" id="KAK9882419.1"/>
    </source>
</evidence>
<protein>
    <submittedName>
        <fullName evidence="2">Uncharacterized protein</fullName>
    </submittedName>
</protein>
<organism evidence="2 3">
    <name type="scientific">Henosepilachna vigintioctopunctata</name>
    <dbReference type="NCBI Taxonomy" id="420089"/>
    <lineage>
        <taxon>Eukaryota</taxon>
        <taxon>Metazoa</taxon>
        <taxon>Ecdysozoa</taxon>
        <taxon>Arthropoda</taxon>
        <taxon>Hexapoda</taxon>
        <taxon>Insecta</taxon>
        <taxon>Pterygota</taxon>
        <taxon>Neoptera</taxon>
        <taxon>Endopterygota</taxon>
        <taxon>Coleoptera</taxon>
        <taxon>Polyphaga</taxon>
        <taxon>Cucujiformia</taxon>
        <taxon>Coccinelloidea</taxon>
        <taxon>Coccinellidae</taxon>
        <taxon>Epilachninae</taxon>
        <taxon>Epilachnini</taxon>
        <taxon>Henosepilachna</taxon>
    </lineage>
</organism>
<dbReference type="AlphaFoldDB" id="A0AAW1USB2"/>
<dbReference type="Proteomes" id="UP001431783">
    <property type="component" value="Unassembled WGS sequence"/>
</dbReference>
<dbReference type="EMBL" id="JARQZJ010000075">
    <property type="protein sequence ID" value="KAK9882419.1"/>
    <property type="molecule type" value="Genomic_DNA"/>
</dbReference>
<sequence length="236" mass="28455">MRHAKSKLTREEILKKKSEAEKARLARIKSDPIKLAEYKEKQKLQYLRKKEKGQRKNVVDMTPREQRITRKKWKNYSLNYRQRKQLLKQTTDNFISQNTPLPIEDEIKPIVNEAITHVINEDRRAKEAKRRSERQRKSRNMEIKKMKAIVSKLKTKLNTQRQKYKRVKKQLKKVIKSVEKTPKTRIEDMSEDMTKKKELVKKALFGEVIKTQLEENYTTLKTYEEKKNLNKLYLEI</sequence>
<keyword evidence="1" id="KW-0175">Coiled coil</keyword>
<evidence type="ECO:0000313" key="3">
    <source>
        <dbReference type="Proteomes" id="UP001431783"/>
    </source>
</evidence>
<reference evidence="2 3" key="1">
    <citation type="submission" date="2023-03" db="EMBL/GenBank/DDBJ databases">
        <title>Genome insight into feeding habits of ladybird beetles.</title>
        <authorList>
            <person name="Li H.-S."/>
            <person name="Huang Y.-H."/>
            <person name="Pang H."/>
        </authorList>
    </citation>
    <scope>NUCLEOTIDE SEQUENCE [LARGE SCALE GENOMIC DNA]</scope>
    <source>
        <strain evidence="2">SYSU_2023b</strain>
        <tissue evidence="2">Whole body</tissue>
    </source>
</reference>
<gene>
    <name evidence="2" type="ORF">WA026_020940</name>
</gene>
<evidence type="ECO:0000256" key="1">
    <source>
        <dbReference type="SAM" id="Coils"/>
    </source>
</evidence>
<feature type="coiled-coil region" evidence="1">
    <location>
        <begin position="143"/>
        <end position="181"/>
    </location>
</feature>
<accession>A0AAW1USB2</accession>
<keyword evidence="3" id="KW-1185">Reference proteome</keyword>
<comment type="caution">
    <text evidence="2">The sequence shown here is derived from an EMBL/GenBank/DDBJ whole genome shotgun (WGS) entry which is preliminary data.</text>
</comment>
<name>A0AAW1USB2_9CUCU</name>